<dbReference type="InterPro" id="IPR033878">
    <property type="entry name" value="NfsB-like"/>
</dbReference>
<protein>
    <submittedName>
        <fullName evidence="5">Oxygen-insensitive NADPH nitroreductase</fullName>
        <ecNumber evidence="5">1.5.1.34</ecNumber>
    </submittedName>
</protein>
<dbReference type="EMBL" id="CR543861">
    <property type="protein sequence ID" value="CAG68751.1"/>
    <property type="molecule type" value="Genomic_DNA"/>
</dbReference>
<dbReference type="CDD" id="cd02149">
    <property type="entry name" value="NfsB-like"/>
    <property type="match status" value="1"/>
</dbReference>
<evidence type="ECO:0000313" key="6">
    <source>
        <dbReference type="Proteomes" id="UP000000430"/>
    </source>
</evidence>
<evidence type="ECO:0000256" key="1">
    <source>
        <dbReference type="ARBA" id="ARBA00007118"/>
    </source>
</evidence>
<proteinExistence type="inferred from homology"/>
<dbReference type="InterPro" id="IPR000415">
    <property type="entry name" value="Nitroreductase-like"/>
</dbReference>
<dbReference type="AlphaFoldDB" id="Q6FB12"/>
<dbReference type="Pfam" id="PF00881">
    <property type="entry name" value="Nitroreductase"/>
    <property type="match status" value="1"/>
</dbReference>
<sequence length="222" mass="25381">MRDMIMNLLETAKSRYTTKAYDRSKIIPLDQFERLLKVLRLTPSSVNIQPWHFLIAESEQAKARVAKAMTGRYAYNAPKVLESSHTIVFCTRTDVTHEHLEQLLEQDDLSGRFKDESAKEGQRQTRAGYVEYYRNEQQNLYGWMENQTFIALGQLLLAAGLEDVDATPMGGFDEDILNQEFGLTEKGFRASVVVALGYRSEADFNAKLPKSRLSDDIIFTKI</sequence>
<evidence type="ECO:0000259" key="4">
    <source>
        <dbReference type="Pfam" id="PF00881"/>
    </source>
</evidence>
<dbReference type="GO" id="GO:0004155">
    <property type="term" value="F:6,7-dihydropteridine reductase activity"/>
    <property type="evidence" value="ECO:0007669"/>
    <property type="project" value="UniProtKB-EC"/>
</dbReference>
<dbReference type="SUPFAM" id="SSF55469">
    <property type="entry name" value="FMN-dependent nitroreductase-like"/>
    <property type="match status" value="1"/>
</dbReference>
<keyword evidence="2" id="KW-0521">NADP</keyword>
<dbReference type="NCBIfam" id="NF008275">
    <property type="entry name" value="PRK11053.1"/>
    <property type="match status" value="1"/>
</dbReference>
<dbReference type="PANTHER" id="PTHR43673">
    <property type="entry name" value="NAD(P)H NITROREDUCTASE YDGI-RELATED"/>
    <property type="match status" value="1"/>
</dbReference>
<organism evidence="5 6">
    <name type="scientific">Acinetobacter baylyi (strain ATCC 33305 / BD413 / ADP1)</name>
    <dbReference type="NCBI Taxonomy" id="62977"/>
    <lineage>
        <taxon>Bacteria</taxon>
        <taxon>Pseudomonadati</taxon>
        <taxon>Pseudomonadota</taxon>
        <taxon>Gammaproteobacteria</taxon>
        <taxon>Moraxellales</taxon>
        <taxon>Moraxellaceae</taxon>
        <taxon>Acinetobacter</taxon>
    </lineage>
</organism>
<evidence type="ECO:0000313" key="5">
    <source>
        <dbReference type="EMBL" id="CAG68751.1"/>
    </source>
</evidence>
<reference evidence="5 6" key="1">
    <citation type="journal article" date="2004" name="Nucleic Acids Res.">
        <title>Unique features revealed by the genome sequence of Acinetobacter sp. ADP1, a versatile and naturally transformation competent bacterium.</title>
        <authorList>
            <person name="Barbe V."/>
            <person name="Vallenet D."/>
            <person name="Fonknechten N."/>
            <person name="Kreimeyer A."/>
            <person name="Oztas S."/>
            <person name="Labarre L."/>
            <person name="Cruveiller S."/>
            <person name="Robert C."/>
            <person name="Duprat S."/>
            <person name="Wincker P."/>
            <person name="Ornston L.N."/>
            <person name="Weissenbach J."/>
            <person name="Marliere P."/>
            <person name="Cohen G.N."/>
            <person name="Medigue C."/>
        </authorList>
    </citation>
    <scope>NUCLEOTIDE SEQUENCE [LARGE SCALE GENOMIC DNA]</scope>
    <source>
        <strain evidence="6">ATCC 33305 / BD413 / ADP1</strain>
    </source>
</reference>
<dbReference type="PANTHER" id="PTHR43673:SF10">
    <property type="entry name" value="NADH DEHYDROGENASE_NAD(P)H NITROREDUCTASE XCC3605-RELATED"/>
    <property type="match status" value="1"/>
</dbReference>
<evidence type="ECO:0000256" key="3">
    <source>
        <dbReference type="ARBA" id="ARBA00023002"/>
    </source>
</evidence>
<dbReference type="eggNOG" id="COG0778">
    <property type="taxonomic scope" value="Bacteria"/>
</dbReference>
<accession>Q6FB12</accession>
<keyword evidence="3 5" id="KW-0560">Oxidoreductase</keyword>
<feature type="domain" description="Nitroreductase" evidence="4">
    <location>
        <begin position="13"/>
        <end position="198"/>
    </location>
</feature>
<dbReference type="Proteomes" id="UP000000430">
    <property type="component" value="Chromosome"/>
</dbReference>
<dbReference type="HOGENOM" id="CLU_070764_4_1_6"/>
<name>Q6FB12_ACIAD</name>
<dbReference type="STRING" id="202950.GCA_001485005_00441"/>
<dbReference type="Gene3D" id="3.40.109.10">
    <property type="entry name" value="NADH Oxidase"/>
    <property type="match status" value="1"/>
</dbReference>
<dbReference type="KEGG" id="aci:ACIAD1923"/>
<dbReference type="InterPro" id="IPR029479">
    <property type="entry name" value="Nitroreductase"/>
</dbReference>
<evidence type="ECO:0000256" key="2">
    <source>
        <dbReference type="ARBA" id="ARBA00022857"/>
    </source>
</evidence>
<dbReference type="EC" id="1.5.1.34" evidence="5"/>
<gene>
    <name evidence="5" type="primary">nfnB</name>
    <name evidence="5" type="ordered locus">ACIAD1923</name>
</gene>
<comment type="similarity">
    <text evidence="1">Belongs to the nitroreductase family.</text>
</comment>